<dbReference type="Gene3D" id="2.40.420.20">
    <property type="match status" value="1"/>
</dbReference>
<evidence type="ECO:0000259" key="3">
    <source>
        <dbReference type="Pfam" id="PF25973"/>
    </source>
</evidence>
<evidence type="ECO:0000313" key="5">
    <source>
        <dbReference type="Proteomes" id="UP000638188"/>
    </source>
</evidence>
<proteinExistence type="inferred from homology"/>
<dbReference type="InterPro" id="IPR006143">
    <property type="entry name" value="RND_pump_MFP"/>
</dbReference>
<keyword evidence="5" id="KW-1185">Reference proteome</keyword>
<reference evidence="5" key="1">
    <citation type="journal article" date="2019" name="Int. J. Syst. Evol. Microbiol.">
        <title>The Global Catalogue of Microorganisms (GCM) 10K type strain sequencing project: providing services to taxonomists for standard genome sequencing and annotation.</title>
        <authorList>
            <consortium name="The Broad Institute Genomics Platform"/>
            <consortium name="The Broad Institute Genome Sequencing Center for Infectious Disease"/>
            <person name="Wu L."/>
            <person name="Ma J."/>
        </authorList>
    </citation>
    <scope>NUCLEOTIDE SEQUENCE [LARGE SCALE GENOMIC DNA]</scope>
    <source>
        <strain evidence="5">CGMCC 1.12482</strain>
    </source>
</reference>
<gene>
    <name evidence="4" type="ORF">GCM10007418_30730</name>
</gene>
<organism evidence="4 5">
    <name type="scientific">Halopseudomonas salina</name>
    <dbReference type="NCBI Taxonomy" id="1323744"/>
    <lineage>
        <taxon>Bacteria</taxon>
        <taxon>Pseudomonadati</taxon>
        <taxon>Pseudomonadota</taxon>
        <taxon>Gammaproteobacteria</taxon>
        <taxon>Pseudomonadales</taxon>
        <taxon>Pseudomonadaceae</taxon>
        <taxon>Halopseudomonas</taxon>
    </lineage>
</organism>
<protein>
    <submittedName>
        <fullName evidence="4">Secretion protein HlyD</fullName>
    </submittedName>
</protein>
<dbReference type="Pfam" id="PF25973">
    <property type="entry name" value="BSH_CzcB"/>
    <property type="match status" value="1"/>
</dbReference>
<dbReference type="EMBL" id="BMFF01000008">
    <property type="protein sequence ID" value="GGD09526.1"/>
    <property type="molecule type" value="Genomic_DNA"/>
</dbReference>
<dbReference type="Proteomes" id="UP000638188">
    <property type="component" value="Unassembled WGS sequence"/>
</dbReference>
<keyword evidence="2" id="KW-0175">Coiled coil</keyword>
<dbReference type="NCBIfam" id="TIGR01730">
    <property type="entry name" value="RND_mfp"/>
    <property type="match status" value="1"/>
</dbReference>
<sequence>MRFAGVVRARQRAQLTFQVGGVLRSRSVEIGQAVEQGQVLATLYNPELEPARNASRARLAELRAQAAQAEREAQRSDQLFERGVISAQQREQQQARLDALQAGVASARASLSQTEQLQGESQLRAPFAGRIEALLVEPGEFIAPGQPVMGLAASNGLEVEVLIPGHMLEGLAVGQQLPVWQSLADGQLLGRVVEIGQGSSQGSALYPLVVALEHQAARTGDAVEVGIGMPSDDSLKIPLAAVMRLSNGGNDGLAVFRVTDGRVERVPVQAGALRGEQVTLVGDSLQAGDLVVYAGLTRLSDGDSVELLP</sequence>
<dbReference type="InterPro" id="IPR058647">
    <property type="entry name" value="BSH_CzcB-like"/>
</dbReference>
<dbReference type="SUPFAM" id="SSF111369">
    <property type="entry name" value="HlyD-like secretion proteins"/>
    <property type="match status" value="1"/>
</dbReference>
<comment type="caution">
    <text evidence="4">The sequence shown here is derived from an EMBL/GenBank/DDBJ whole genome shotgun (WGS) entry which is preliminary data.</text>
</comment>
<dbReference type="Gene3D" id="2.40.30.170">
    <property type="match status" value="1"/>
</dbReference>
<dbReference type="PANTHER" id="PTHR30469">
    <property type="entry name" value="MULTIDRUG RESISTANCE PROTEIN MDTA"/>
    <property type="match status" value="1"/>
</dbReference>
<dbReference type="Gene3D" id="1.10.287.470">
    <property type="entry name" value="Helix hairpin bin"/>
    <property type="match status" value="1"/>
</dbReference>
<name>A0ABQ1Q1T0_9GAMM</name>
<evidence type="ECO:0000313" key="4">
    <source>
        <dbReference type="EMBL" id="GGD09526.1"/>
    </source>
</evidence>
<feature type="domain" description="CzcB-like barrel-sandwich hybrid" evidence="3">
    <location>
        <begin position="13"/>
        <end position="149"/>
    </location>
</feature>
<evidence type="ECO:0000256" key="2">
    <source>
        <dbReference type="SAM" id="Coils"/>
    </source>
</evidence>
<feature type="coiled-coil region" evidence="2">
    <location>
        <begin position="52"/>
        <end position="79"/>
    </location>
</feature>
<accession>A0ABQ1Q1T0</accession>
<dbReference type="Gene3D" id="2.40.50.100">
    <property type="match status" value="1"/>
</dbReference>
<evidence type="ECO:0000256" key="1">
    <source>
        <dbReference type="ARBA" id="ARBA00009477"/>
    </source>
</evidence>
<comment type="similarity">
    <text evidence="1">Belongs to the membrane fusion protein (MFP) (TC 8.A.1) family.</text>
</comment>
<dbReference type="PANTHER" id="PTHR30469:SF15">
    <property type="entry name" value="HLYD FAMILY OF SECRETION PROTEINS"/>
    <property type="match status" value="1"/>
</dbReference>